<gene>
    <name evidence="2" type="ORF">JJJ17_11455</name>
</gene>
<protein>
    <submittedName>
        <fullName evidence="2">GNAT family N-acetyltransferase</fullName>
    </submittedName>
</protein>
<evidence type="ECO:0000313" key="2">
    <source>
        <dbReference type="EMBL" id="MBK4216543.1"/>
    </source>
</evidence>
<dbReference type="InterPro" id="IPR000182">
    <property type="entry name" value="GNAT_dom"/>
</dbReference>
<dbReference type="Gene3D" id="3.40.630.30">
    <property type="match status" value="1"/>
</dbReference>
<feature type="domain" description="N-acetyltransferase" evidence="1">
    <location>
        <begin position="1"/>
        <end position="161"/>
    </location>
</feature>
<accession>A0A934W0P1</accession>
<dbReference type="InterPro" id="IPR016181">
    <property type="entry name" value="Acyl_CoA_acyltransferase"/>
</dbReference>
<dbReference type="RefSeq" id="WP_200686478.1">
    <property type="nucleotide sequence ID" value="NZ_JAEPRQ010000003.1"/>
</dbReference>
<proteinExistence type="predicted"/>
<keyword evidence="3" id="KW-1185">Reference proteome</keyword>
<evidence type="ECO:0000259" key="1">
    <source>
        <dbReference type="PROSITE" id="PS51186"/>
    </source>
</evidence>
<dbReference type="Proteomes" id="UP000640485">
    <property type="component" value="Unassembled WGS sequence"/>
</dbReference>
<dbReference type="GO" id="GO:0016747">
    <property type="term" value="F:acyltransferase activity, transferring groups other than amino-acyl groups"/>
    <property type="evidence" value="ECO:0007669"/>
    <property type="project" value="InterPro"/>
</dbReference>
<reference evidence="2" key="1">
    <citation type="submission" date="2021-01" db="EMBL/GenBank/DDBJ databases">
        <title>Paracoccus amoyensis sp. nov., isolated from the surface seawater along the coast of Xiamen Island, China.</title>
        <authorList>
            <person name="Lyu L."/>
        </authorList>
    </citation>
    <scope>NUCLEOTIDE SEQUENCE</scope>
    <source>
        <strain evidence="2">MJ17</strain>
    </source>
</reference>
<dbReference type="EMBL" id="JAEPRQ010000003">
    <property type="protein sequence ID" value="MBK4216543.1"/>
    <property type="molecule type" value="Genomic_DNA"/>
</dbReference>
<evidence type="ECO:0000313" key="3">
    <source>
        <dbReference type="Proteomes" id="UP000640485"/>
    </source>
</evidence>
<dbReference type="SUPFAM" id="SSF55729">
    <property type="entry name" value="Acyl-CoA N-acyltransferases (Nat)"/>
    <property type="match status" value="1"/>
</dbReference>
<dbReference type="PROSITE" id="PS51186">
    <property type="entry name" value="GNAT"/>
    <property type="match status" value="1"/>
</dbReference>
<dbReference type="Pfam" id="PF00583">
    <property type="entry name" value="Acetyltransf_1"/>
    <property type="match status" value="1"/>
</dbReference>
<dbReference type="AlphaFoldDB" id="A0A934W0P1"/>
<name>A0A934W0P1_9RHOB</name>
<organism evidence="2 3">
    <name type="scientific">Paracoccus caeni</name>
    <dbReference type="NCBI Taxonomy" id="657651"/>
    <lineage>
        <taxon>Bacteria</taxon>
        <taxon>Pseudomonadati</taxon>
        <taxon>Pseudomonadota</taxon>
        <taxon>Alphaproteobacteria</taxon>
        <taxon>Rhodobacterales</taxon>
        <taxon>Paracoccaceae</taxon>
        <taxon>Paracoccus</taxon>
    </lineage>
</organism>
<sequence>MQIRSPIPEEHRDAAALLWWQSFGTGLRRRTPPEIRPAHGIAAIDRQGTLAGVMGLRDDQGGFLVARPSIIGLLYRPAPPTSDLVVDGIVSARPRQGAGRAMMTEGLDRARAAGRPGLRVEVQASNRTAIAFYASLGFVEIARGGYGWPWTGPVMVMRRAA</sequence>
<comment type="caution">
    <text evidence="2">The sequence shown here is derived from an EMBL/GenBank/DDBJ whole genome shotgun (WGS) entry which is preliminary data.</text>
</comment>